<dbReference type="InterPro" id="IPR036615">
    <property type="entry name" value="Mur_ligase_C_dom_sf"/>
</dbReference>
<feature type="domain" description="Mur ligase central" evidence="17">
    <location>
        <begin position="110"/>
        <end position="290"/>
    </location>
</feature>
<dbReference type="GO" id="GO:0005737">
    <property type="term" value="C:cytoplasm"/>
    <property type="evidence" value="ECO:0007669"/>
    <property type="project" value="UniProtKB-SubCell"/>
</dbReference>
<comment type="subcellular location">
    <subcellularLocation>
        <location evidence="1 14">Cytoplasm</location>
    </subcellularLocation>
</comment>
<sequence length="465" mass="51471">MLKGFKKIHFIGIGGYGMSALAQVLIEEGYQVSGSDISSSSRIDFLKELGVEIYLSHKAENINSVDLVIYSTAIPGDNPELLAAKQRGISLWHRSELLAELINSRYGIAITGAHGKTTTTSMLSLILEEASADPTCIIGGELPNFGSNARVGDSEYVVAEACESDHSFLRYSPQIAVITNIEADHLEHYNGSFDQLLKSYRQFIENIDDSGKVFIYSECEYHDYLLEGMSKNCKTFGFSQDADFRATDLKLNKGTTEFTIESDLADSFKVELMVPGEHNILNALAAASVALDLKISPTAIKRALQKFTGAKRRFMEIGQLQGATIVDDYAHHPTEIKATLKTAQEQSDNKVIAIFQPHRFTRTQYFMDDFASSFEEADTVILHKVFAAGEDEIPGANSKNLKDKIKENVPGLEVYVTDDMEDIAEIVSNIVDKGDYVITMGAGDIWKVAHWLVDEDYQKQLNSEG</sequence>
<keyword evidence="7 14" id="KW-0547">Nucleotide-binding</keyword>
<comment type="pathway">
    <text evidence="2 14">Cell wall biogenesis; peptidoglycan biosynthesis.</text>
</comment>
<dbReference type="InParanoid" id="B2A5Q1"/>
<keyword evidence="5 14" id="KW-0436">Ligase</keyword>
<comment type="catalytic activity">
    <reaction evidence="13 14">
        <text>UDP-N-acetyl-alpha-D-muramate + L-alanine + ATP = UDP-N-acetyl-alpha-D-muramoyl-L-alanine + ADP + phosphate + H(+)</text>
        <dbReference type="Rhea" id="RHEA:23372"/>
        <dbReference type="ChEBI" id="CHEBI:15378"/>
        <dbReference type="ChEBI" id="CHEBI:30616"/>
        <dbReference type="ChEBI" id="CHEBI:43474"/>
        <dbReference type="ChEBI" id="CHEBI:57972"/>
        <dbReference type="ChEBI" id="CHEBI:70757"/>
        <dbReference type="ChEBI" id="CHEBI:83898"/>
        <dbReference type="ChEBI" id="CHEBI:456216"/>
        <dbReference type="EC" id="6.3.2.8"/>
    </reaction>
</comment>
<dbReference type="Gene3D" id="3.40.1190.10">
    <property type="entry name" value="Mur-like, catalytic domain"/>
    <property type="match status" value="1"/>
</dbReference>
<feature type="binding site" evidence="14">
    <location>
        <begin position="112"/>
        <end position="118"/>
    </location>
    <ligand>
        <name>ATP</name>
        <dbReference type="ChEBI" id="CHEBI:30616"/>
    </ligand>
</feature>
<evidence type="ECO:0000256" key="13">
    <source>
        <dbReference type="ARBA" id="ARBA00047833"/>
    </source>
</evidence>
<dbReference type="Gene3D" id="3.90.190.20">
    <property type="entry name" value="Mur ligase, C-terminal domain"/>
    <property type="match status" value="1"/>
</dbReference>
<reference evidence="18 19" key="1">
    <citation type="submission" date="2008-04" db="EMBL/GenBank/DDBJ databases">
        <title>Complete sequence of chromosome of Natranaerobius thermophilus JW/NM-WN-LF.</title>
        <authorList>
            <consortium name="US DOE Joint Genome Institute"/>
            <person name="Copeland A."/>
            <person name="Lucas S."/>
            <person name="Lapidus A."/>
            <person name="Glavina del Rio T."/>
            <person name="Dalin E."/>
            <person name="Tice H."/>
            <person name="Bruce D."/>
            <person name="Goodwin L."/>
            <person name="Pitluck S."/>
            <person name="Chertkov O."/>
            <person name="Brettin T."/>
            <person name="Detter J.C."/>
            <person name="Han C."/>
            <person name="Kuske C.R."/>
            <person name="Schmutz J."/>
            <person name="Larimer F."/>
            <person name="Land M."/>
            <person name="Hauser L."/>
            <person name="Kyrpides N."/>
            <person name="Lykidis A."/>
            <person name="Mesbah N.M."/>
            <person name="Wiegel J."/>
        </authorList>
    </citation>
    <scope>NUCLEOTIDE SEQUENCE [LARGE SCALE GENOMIC DNA]</scope>
    <source>
        <strain evidence="19">ATCC BAA-1301 / DSM 18059 / JW/NM-WN-LF</strain>
    </source>
</reference>
<evidence type="ECO:0000256" key="14">
    <source>
        <dbReference type="HAMAP-Rule" id="MF_00046"/>
    </source>
</evidence>
<evidence type="ECO:0000259" key="15">
    <source>
        <dbReference type="Pfam" id="PF01225"/>
    </source>
</evidence>
<evidence type="ECO:0000256" key="3">
    <source>
        <dbReference type="ARBA" id="ARBA00012211"/>
    </source>
</evidence>
<evidence type="ECO:0000256" key="4">
    <source>
        <dbReference type="ARBA" id="ARBA00022490"/>
    </source>
</evidence>
<evidence type="ECO:0000313" key="19">
    <source>
        <dbReference type="Proteomes" id="UP000001683"/>
    </source>
</evidence>
<evidence type="ECO:0000256" key="10">
    <source>
        <dbReference type="ARBA" id="ARBA00022984"/>
    </source>
</evidence>
<keyword evidence="10 14" id="KW-0573">Peptidoglycan synthesis</keyword>
<evidence type="ECO:0000256" key="7">
    <source>
        <dbReference type="ARBA" id="ARBA00022741"/>
    </source>
</evidence>
<dbReference type="Pfam" id="PF01225">
    <property type="entry name" value="Mur_ligase"/>
    <property type="match status" value="1"/>
</dbReference>
<dbReference type="HOGENOM" id="CLU_028104_2_2_9"/>
<dbReference type="SUPFAM" id="SSF53623">
    <property type="entry name" value="MurD-like peptide ligases, catalytic domain"/>
    <property type="match status" value="1"/>
</dbReference>
<dbReference type="FunCoup" id="B2A5Q1">
    <property type="interactions" value="300"/>
</dbReference>
<dbReference type="eggNOG" id="COG0773">
    <property type="taxonomic scope" value="Bacteria"/>
</dbReference>
<name>B2A5Q1_NATTJ</name>
<dbReference type="AlphaFoldDB" id="B2A5Q1"/>
<evidence type="ECO:0000256" key="6">
    <source>
        <dbReference type="ARBA" id="ARBA00022618"/>
    </source>
</evidence>
<dbReference type="SUPFAM" id="SSF51984">
    <property type="entry name" value="MurCD N-terminal domain"/>
    <property type="match status" value="1"/>
</dbReference>
<keyword evidence="6 14" id="KW-0132">Cell division</keyword>
<feature type="domain" description="Mur ligase C-terminal" evidence="16">
    <location>
        <begin position="312"/>
        <end position="443"/>
    </location>
</feature>
<proteinExistence type="inferred from homology"/>
<feature type="domain" description="Mur ligase N-terminal catalytic" evidence="15">
    <location>
        <begin position="7"/>
        <end position="106"/>
    </location>
</feature>
<dbReference type="Proteomes" id="UP000001683">
    <property type="component" value="Chromosome"/>
</dbReference>
<reference evidence="18 19" key="2">
    <citation type="journal article" date="2011" name="J. Bacteriol.">
        <title>Complete genome sequence of the anaerobic, halophilic alkalithermophile Natranaerobius thermophilus JW/NM-WN-LF.</title>
        <authorList>
            <person name="Zhao B."/>
            <person name="Mesbah N.M."/>
            <person name="Dalin E."/>
            <person name="Goodwin L."/>
            <person name="Nolan M."/>
            <person name="Pitluck S."/>
            <person name="Chertkov O."/>
            <person name="Brettin T.S."/>
            <person name="Han J."/>
            <person name="Larimer F.W."/>
            <person name="Land M.L."/>
            <person name="Hauser L."/>
            <person name="Kyrpides N."/>
            <person name="Wiegel J."/>
        </authorList>
    </citation>
    <scope>NUCLEOTIDE SEQUENCE [LARGE SCALE GENOMIC DNA]</scope>
    <source>
        <strain evidence="19">ATCC BAA-1301 / DSM 18059 / JW/NM-WN-LF</strain>
    </source>
</reference>
<dbReference type="PANTHER" id="PTHR43445">
    <property type="entry name" value="UDP-N-ACETYLMURAMATE--L-ALANINE LIGASE-RELATED"/>
    <property type="match status" value="1"/>
</dbReference>
<dbReference type="InterPro" id="IPR004101">
    <property type="entry name" value="Mur_ligase_C"/>
</dbReference>
<dbReference type="GO" id="GO:0009252">
    <property type="term" value="P:peptidoglycan biosynthetic process"/>
    <property type="evidence" value="ECO:0007669"/>
    <property type="project" value="UniProtKB-UniRule"/>
</dbReference>
<evidence type="ECO:0000256" key="5">
    <source>
        <dbReference type="ARBA" id="ARBA00022598"/>
    </source>
</evidence>
<dbReference type="InterPro" id="IPR005758">
    <property type="entry name" value="UDP-N-AcMur_Ala_ligase_MurC"/>
</dbReference>
<evidence type="ECO:0000259" key="16">
    <source>
        <dbReference type="Pfam" id="PF02875"/>
    </source>
</evidence>
<keyword evidence="8 14" id="KW-0067">ATP-binding</keyword>
<dbReference type="SUPFAM" id="SSF53244">
    <property type="entry name" value="MurD-like peptide ligases, peptide-binding domain"/>
    <property type="match status" value="1"/>
</dbReference>
<dbReference type="UniPathway" id="UPA00219"/>
<organism evidence="18 19">
    <name type="scientific">Natranaerobius thermophilus (strain ATCC BAA-1301 / DSM 18059 / JW/NM-WN-LF)</name>
    <dbReference type="NCBI Taxonomy" id="457570"/>
    <lineage>
        <taxon>Bacteria</taxon>
        <taxon>Bacillati</taxon>
        <taxon>Bacillota</taxon>
        <taxon>Clostridia</taxon>
        <taxon>Natranaerobiales</taxon>
        <taxon>Natranaerobiaceae</taxon>
        <taxon>Natranaerobius</taxon>
    </lineage>
</organism>
<evidence type="ECO:0000256" key="11">
    <source>
        <dbReference type="ARBA" id="ARBA00023306"/>
    </source>
</evidence>
<keyword evidence="4 14" id="KW-0963">Cytoplasm</keyword>
<evidence type="ECO:0000256" key="9">
    <source>
        <dbReference type="ARBA" id="ARBA00022960"/>
    </source>
</evidence>
<evidence type="ECO:0000256" key="1">
    <source>
        <dbReference type="ARBA" id="ARBA00004496"/>
    </source>
</evidence>
<evidence type="ECO:0000259" key="17">
    <source>
        <dbReference type="Pfam" id="PF08245"/>
    </source>
</evidence>
<dbReference type="InterPro" id="IPR000713">
    <property type="entry name" value="Mur_ligase_N"/>
</dbReference>
<dbReference type="GO" id="GO:0005524">
    <property type="term" value="F:ATP binding"/>
    <property type="evidence" value="ECO:0007669"/>
    <property type="project" value="UniProtKB-UniRule"/>
</dbReference>
<dbReference type="Pfam" id="PF08245">
    <property type="entry name" value="Mur_ligase_M"/>
    <property type="match status" value="1"/>
</dbReference>
<evidence type="ECO:0000256" key="2">
    <source>
        <dbReference type="ARBA" id="ARBA00004752"/>
    </source>
</evidence>
<keyword evidence="12 14" id="KW-0961">Cell wall biogenesis/degradation</keyword>
<comment type="similarity">
    <text evidence="14">Belongs to the MurCDEF family.</text>
</comment>
<dbReference type="EC" id="6.3.2.8" evidence="3 14"/>
<comment type="function">
    <text evidence="14">Cell wall formation.</text>
</comment>
<dbReference type="KEGG" id="nth:Nther_0403"/>
<dbReference type="Pfam" id="PF02875">
    <property type="entry name" value="Mur_ligase_C"/>
    <property type="match status" value="1"/>
</dbReference>
<keyword evidence="19" id="KW-1185">Reference proteome</keyword>
<keyword evidence="11 14" id="KW-0131">Cell cycle</keyword>
<dbReference type="NCBIfam" id="TIGR01082">
    <property type="entry name" value="murC"/>
    <property type="match status" value="1"/>
</dbReference>
<dbReference type="GO" id="GO:0008360">
    <property type="term" value="P:regulation of cell shape"/>
    <property type="evidence" value="ECO:0007669"/>
    <property type="project" value="UniProtKB-KW"/>
</dbReference>
<gene>
    <name evidence="14" type="primary">murC</name>
    <name evidence="18" type="ordered locus">Nther_0403</name>
</gene>
<accession>B2A5Q1</accession>
<dbReference type="EMBL" id="CP001034">
    <property type="protein sequence ID" value="ACB83999.1"/>
    <property type="molecule type" value="Genomic_DNA"/>
</dbReference>
<dbReference type="PANTHER" id="PTHR43445:SF3">
    <property type="entry name" value="UDP-N-ACETYLMURAMATE--L-ALANINE LIGASE"/>
    <property type="match status" value="1"/>
</dbReference>
<protein>
    <recommendedName>
        <fullName evidence="3 14">UDP-N-acetylmuramate--L-alanine ligase</fullName>
        <ecNumber evidence="3 14">6.3.2.8</ecNumber>
    </recommendedName>
    <alternativeName>
        <fullName evidence="14">UDP-N-acetylmuramoyl-L-alanine synthetase</fullName>
    </alternativeName>
</protein>
<dbReference type="InterPro" id="IPR013221">
    <property type="entry name" value="Mur_ligase_cen"/>
</dbReference>
<evidence type="ECO:0000256" key="12">
    <source>
        <dbReference type="ARBA" id="ARBA00023316"/>
    </source>
</evidence>
<dbReference type="Gene3D" id="3.40.50.720">
    <property type="entry name" value="NAD(P)-binding Rossmann-like Domain"/>
    <property type="match status" value="1"/>
</dbReference>
<dbReference type="STRING" id="457570.Nther_0403"/>
<evidence type="ECO:0000256" key="8">
    <source>
        <dbReference type="ARBA" id="ARBA00022840"/>
    </source>
</evidence>
<dbReference type="InterPro" id="IPR036565">
    <property type="entry name" value="Mur-like_cat_sf"/>
</dbReference>
<evidence type="ECO:0000313" key="18">
    <source>
        <dbReference type="EMBL" id="ACB83999.1"/>
    </source>
</evidence>
<dbReference type="GO" id="GO:0008763">
    <property type="term" value="F:UDP-N-acetylmuramate-L-alanine ligase activity"/>
    <property type="evidence" value="ECO:0007669"/>
    <property type="project" value="UniProtKB-UniRule"/>
</dbReference>
<dbReference type="OrthoDB" id="9804126at2"/>
<dbReference type="HAMAP" id="MF_00046">
    <property type="entry name" value="MurC"/>
    <property type="match status" value="1"/>
</dbReference>
<keyword evidence="9 14" id="KW-0133">Cell shape</keyword>
<dbReference type="RefSeq" id="WP_012446886.1">
    <property type="nucleotide sequence ID" value="NC_010718.1"/>
</dbReference>
<dbReference type="GO" id="GO:0071555">
    <property type="term" value="P:cell wall organization"/>
    <property type="evidence" value="ECO:0007669"/>
    <property type="project" value="UniProtKB-KW"/>
</dbReference>
<dbReference type="GO" id="GO:0051301">
    <property type="term" value="P:cell division"/>
    <property type="evidence" value="ECO:0007669"/>
    <property type="project" value="UniProtKB-KW"/>
</dbReference>
<dbReference type="InterPro" id="IPR050061">
    <property type="entry name" value="MurCDEF_pg_biosynth"/>
</dbReference>